<feature type="compositionally biased region" description="Basic and acidic residues" evidence="3">
    <location>
        <begin position="782"/>
        <end position="792"/>
    </location>
</feature>
<evidence type="ECO:0008006" key="6">
    <source>
        <dbReference type="Google" id="ProtNLM"/>
    </source>
</evidence>
<evidence type="ECO:0000313" key="4">
    <source>
        <dbReference type="EMBL" id="CAH0378553.1"/>
    </source>
</evidence>
<feature type="compositionally biased region" description="Pro residues" evidence="3">
    <location>
        <begin position="666"/>
        <end position="692"/>
    </location>
</feature>
<gene>
    <name evidence="4" type="ORF">PECAL_6P01400</name>
</gene>
<dbReference type="AlphaFoldDB" id="A0A8J2X490"/>
<comment type="caution">
    <text evidence="4">The sequence shown here is derived from an EMBL/GenBank/DDBJ whole genome shotgun (WGS) entry which is preliminary data.</text>
</comment>
<organism evidence="4 5">
    <name type="scientific">Pelagomonas calceolata</name>
    <dbReference type="NCBI Taxonomy" id="35677"/>
    <lineage>
        <taxon>Eukaryota</taxon>
        <taxon>Sar</taxon>
        <taxon>Stramenopiles</taxon>
        <taxon>Ochrophyta</taxon>
        <taxon>Pelagophyceae</taxon>
        <taxon>Pelagomonadales</taxon>
        <taxon>Pelagomonadaceae</taxon>
        <taxon>Pelagomonas</taxon>
    </lineage>
</organism>
<dbReference type="SUPFAM" id="SSF52058">
    <property type="entry name" value="L domain-like"/>
    <property type="match status" value="2"/>
</dbReference>
<feature type="region of interest" description="Disordered" evidence="3">
    <location>
        <begin position="1"/>
        <end position="26"/>
    </location>
</feature>
<evidence type="ECO:0000256" key="2">
    <source>
        <dbReference type="ARBA" id="ARBA00022737"/>
    </source>
</evidence>
<feature type="compositionally biased region" description="Basic residues" evidence="3">
    <location>
        <begin position="741"/>
        <end position="753"/>
    </location>
</feature>
<protein>
    <recommendedName>
        <fullName evidence="6">Leucine-rich repeat-containing protein 40</fullName>
    </recommendedName>
</protein>
<dbReference type="Pfam" id="PF13855">
    <property type="entry name" value="LRR_8"/>
    <property type="match status" value="1"/>
</dbReference>
<name>A0A8J2X490_9STRA</name>
<dbReference type="Proteomes" id="UP000789595">
    <property type="component" value="Unassembled WGS sequence"/>
</dbReference>
<dbReference type="PANTHER" id="PTHR48051:SF54">
    <property type="entry name" value="LEUCINE-RICH REPEAT-CONTAINING PROTEIN"/>
    <property type="match status" value="1"/>
</dbReference>
<dbReference type="PROSITE" id="PS51450">
    <property type="entry name" value="LRR"/>
    <property type="match status" value="2"/>
</dbReference>
<dbReference type="OrthoDB" id="660555at2759"/>
<evidence type="ECO:0000256" key="1">
    <source>
        <dbReference type="ARBA" id="ARBA00022614"/>
    </source>
</evidence>
<evidence type="ECO:0000256" key="3">
    <source>
        <dbReference type="SAM" id="MobiDB-lite"/>
    </source>
</evidence>
<feature type="region of interest" description="Disordered" evidence="3">
    <location>
        <begin position="642"/>
        <end position="698"/>
    </location>
</feature>
<accession>A0A8J2X490</accession>
<feature type="region of interest" description="Disordered" evidence="3">
    <location>
        <begin position="719"/>
        <end position="815"/>
    </location>
</feature>
<reference evidence="4" key="1">
    <citation type="submission" date="2021-11" db="EMBL/GenBank/DDBJ databases">
        <authorList>
            <consortium name="Genoscope - CEA"/>
            <person name="William W."/>
        </authorList>
    </citation>
    <scope>NUCLEOTIDE SEQUENCE</scope>
</reference>
<dbReference type="Gene3D" id="3.80.10.10">
    <property type="entry name" value="Ribonuclease Inhibitor"/>
    <property type="match status" value="3"/>
</dbReference>
<feature type="compositionally biased region" description="Basic and acidic residues" evidence="3">
    <location>
        <begin position="642"/>
        <end position="664"/>
    </location>
</feature>
<dbReference type="PANTHER" id="PTHR48051">
    <property type="match status" value="1"/>
</dbReference>
<dbReference type="GO" id="GO:0005737">
    <property type="term" value="C:cytoplasm"/>
    <property type="evidence" value="ECO:0007669"/>
    <property type="project" value="TreeGrafter"/>
</dbReference>
<dbReference type="InterPro" id="IPR003591">
    <property type="entry name" value="Leu-rich_rpt_typical-subtyp"/>
</dbReference>
<sequence>MSRRPHPSQRFMAHAQDASRNDVLQTETSKSLRQVLRAARATGALALAGRRLRELPVESYAPTPDDLDEGEKFWEIVELKSFDCSHNKLDELPSDWRAISTLRQLRVARNSLSMLPEALLSDLPALELLDAGDNRLRSLPPVPAAGCALKTLLAPRNALEKLERWNICECLTLETLSLSDNELIKVLPSLPKPLRALDVENCSLQHLQPTQFLETLAAARNKLKGVDVGGLQKLKYLDLRQNELQGSLQLPSLPALAELFIGHNQLQHFDLKPSPLIATIDVSSNSLQKLPESLGRCINLRALDASNNDLAELPCSLGTLPKLQRIALDGNPLRSVRRDVIERGCEAIKAFLRTRAATPAEKTSDDDFDPLALANRVRDPDARGVLNLAGKHLRHWPLDRDVCAKVRESLEQDEGLDAYVDDAQKASRTARVKSIDISENALSELPEASCLLALGDSLRELKCARNRLRQPPLLSLANVPLKVLDASRNEITNDDADTPLPDACALARNLSELDMSGNRLIRIPRSLFGLQALRSVTLARNELSGDLGRGWASLLALETLNLADNRLGALGDVHKAPVLRTLDLGNNCLRSVPPELGLCDCLRSLILHGNPQRAIRAETLPKDTLKVLARLRDRLPMDVVERHMKREEDLQSIEDSHESFDERYTSPPPPTGPPPKTGYGSTPPPPDGPPPVLSDYAPPSAAARLSSAVDNRACRAMAWSPAPGQGRAMAWSPQDGQTIERKKKPLPREKKRKPFESVRAPRPVLSLPSPVLGKGVLPRQSPRTEEKKELKPSNRPPAIGRSSKPSIAPEDTITLKGLNERVSSLDARLTEDGASLSQAKVYALKKQLARAKADRIRFERQLAAEPDT</sequence>
<dbReference type="SMART" id="SM00369">
    <property type="entry name" value="LRR_TYP"/>
    <property type="match status" value="7"/>
</dbReference>
<keyword evidence="5" id="KW-1185">Reference proteome</keyword>
<dbReference type="EMBL" id="CAKKNE010000006">
    <property type="protein sequence ID" value="CAH0378553.1"/>
    <property type="molecule type" value="Genomic_DNA"/>
</dbReference>
<evidence type="ECO:0000313" key="5">
    <source>
        <dbReference type="Proteomes" id="UP000789595"/>
    </source>
</evidence>
<keyword evidence="2" id="KW-0677">Repeat</keyword>
<dbReference type="InterPro" id="IPR001611">
    <property type="entry name" value="Leu-rich_rpt"/>
</dbReference>
<feature type="compositionally biased region" description="Low complexity" evidence="3">
    <location>
        <begin position="763"/>
        <end position="772"/>
    </location>
</feature>
<proteinExistence type="predicted"/>
<dbReference type="InterPro" id="IPR050216">
    <property type="entry name" value="LRR_domain-containing"/>
</dbReference>
<keyword evidence="1" id="KW-0433">Leucine-rich repeat</keyword>
<dbReference type="InterPro" id="IPR032675">
    <property type="entry name" value="LRR_dom_sf"/>
</dbReference>
<dbReference type="SMART" id="SM00364">
    <property type="entry name" value="LRR_BAC"/>
    <property type="match status" value="9"/>
</dbReference>